<gene>
    <name evidence="8" type="ORF">AGLY_014179</name>
</gene>
<evidence type="ECO:0000256" key="2">
    <source>
        <dbReference type="ARBA" id="ARBA00022723"/>
    </source>
</evidence>
<organism evidence="8 9">
    <name type="scientific">Aphis glycines</name>
    <name type="common">Soybean aphid</name>
    <dbReference type="NCBI Taxonomy" id="307491"/>
    <lineage>
        <taxon>Eukaryota</taxon>
        <taxon>Metazoa</taxon>
        <taxon>Ecdysozoa</taxon>
        <taxon>Arthropoda</taxon>
        <taxon>Hexapoda</taxon>
        <taxon>Insecta</taxon>
        <taxon>Pterygota</taxon>
        <taxon>Neoptera</taxon>
        <taxon>Paraneoptera</taxon>
        <taxon>Hemiptera</taxon>
        <taxon>Sternorrhyncha</taxon>
        <taxon>Aphidomorpha</taxon>
        <taxon>Aphidoidea</taxon>
        <taxon>Aphididae</taxon>
        <taxon>Aphidini</taxon>
        <taxon>Aphis</taxon>
        <taxon>Aphis</taxon>
    </lineage>
</organism>
<dbReference type="GO" id="GO:0005634">
    <property type="term" value="C:nucleus"/>
    <property type="evidence" value="ECO:0007669"/>
    <property type="project" value="UniProtKB-SubCell"/>
</dbReference>
<keyword evidence="9" id="KW-1185">Reference proteome</keyword>
<keyword evidence="3" id="KW-0863">Zinc-finger</keyword>
<dbReference type="GO" id="GO:0046983">
    <property type="term" value="F:protein dimerization activity"/>
    <property type="evidence" value="ECO:0007669"/>
    <property type="project" value="InterPro"/>
</dbReference>
<comment type="subcellular location">
    <subcellularLocation>
        <location evidence="1">Nucleus</location>
    </subcellularLocation>
</comment>
<evidence type="ECO:0000256" key="5">
    <source>
        <dbReference type="ARBA" id="ARBA00023242"/>
    </source>
</evidence>
<dbReference type="Pfam" id="PF04827">
    <property type="entry name" value="Plant_tran"/>
    <property type="match status" value="1"/>
</dbReference>
<evidence type="ECO:0000259" key="7">
    <source>
        <dbReference type="Pfam" id="PF21530"/>
    </source>
</evidence>
<feature type="domain" description="DNA helicase Pif1-like 2B" evidence="7">
    <location>
        <begin position="13"/>
        <end position="57"/>
    </location>
</feature>
<protein>
    <submittedName>
        <fullName evidence="8">Uncharacterized protein</fullName>
    </submittedName>
</protein>
<evidence type="ECO:0000256" key="3">
    <source>
        <dbReference type="ARBA" id="ARBA00022771"/>
    </source>
</evidence>
<dbReference type="Pfam" id="PF05699">
    <property type="entry name" value="Dimer_Tnp_hAT"/>
    <property type="match status" value="1"/>
</dbReference>
<dbReference type="EMBL" id="VYZN01000059">
    <property type="protein sequence ID" value="KAE9525652.1"/>
    <property type="molecule type" value="Genomic_DNA"/>
</dbReference>
<dbReference type="Proteomes" id="UP000475862">
    <property type="component" value="Unassembled WGS sequence"/>
</dbReference>
<evidence type="ECO:0000256" key="1">
    <source>
        <dbReference type="ARBA" id="ARBA00004123"/>
    </source>
</evidence>
<dbReference type="GO" id="GO:0008270">
    <property type="term" value="F:zinc ion binding"/>
    <property type="evidence" value="ECO:0007669"/>
    <property type="project" value="UniProtKB-KW"/>
</dbReference>
<sequence length="661" mass="75713">MSDPDNAINYPMEFLNSFEISGLPPHKLILKTGVPVMLLRNLLPPILCNGTRVRIKTLNKNVLETTVLTGNGKGINVYIPSIPIRPTDLPFKFDRLQFPLKMHTEDDIVTQANEHIINFDKLFERKIRKLRATNRQKGKPSISRRIVECAFGILVKRFNVLENKILVFPEKASVITKACCILHNIIMDKEGVPSEIQDELKLQTTQTVTQNQITLKPINRASTAAMDIREKFMNYFNSDIGDCYDKIKKYFTLTTNFWTDIQTRSYIGVTIHFVEEYTLNSALAGVYELDERHTGQYIATKLLEVCKEWNISKQNLIAVVTDGAANMLKAIDLSYGKKRHYMKKTLRWFKESVVASDELRKATKGEGKLLQEVPTRWKSTFYMLERFISLSNIVNDIVHRHIAAPSIISAKKNKDISEIIDILRPIEAATKQLCGQKFVTTSMVIPMIYMMTKNINEFKPTQKIGTQLKAGILYNCEQRFCTVEDVALLGMSKILDPCFKKIYFKDPLALSNMLKYISDEIKQNNYVSESSSDDDIIDRDVAKPFDLWQDHEQIVQQSSGRRGHRQSDEIGFPSELNLYLKSSVARLSDNPLQIWKEMSSVYPILSKIAFKYLSTIATSVPSERLFSKAGLALNKQRNRLTSKHLNKLLFLQSIDKTLWSL</sequence>
<accession>A0A6G0T6F0</accession>
<feature type="domain" description="HAT C-terminal dimerisation" evidence="6">
    <location>
        <begin position="575"/>
        <end position="653"/>
    </location>
</feature>
<reference evidence="8 9" key="1">
    <citation type="submission" date="2019-08" db="EMBL/GenBank/DDBJ databases">
        <title>The genome of the soybean aphid Biotype 1, its phylome, world population structure and adaptation to the North American continent.</title>
        <authorList>
            <person name="Giordano R."/>
            <person name="Donthu R.K."/>
            <person name="Hernandez A.G."/>
            <person name="Wright C.L."/>
            <person name="Zimin A.V."/>
        </authorList>
    </citation>
    <scope>NUCLEOTIDE SEQUENCE [LARGE SCALE GENOMIC DNA]</scope>
    <source>
        <tissue evidence="8">Whole aphids</tissue>
    </source>
</reference>
<evidence type="ECO:0000313" key="9">
    <source>
        <dbReference type="Proteomes" id="UP000475862"/>
    </source>
</evidence>
<dbReference type="SUPFAM" id="SSF53098">
    <property type="entry name" value="Ribonuclease H-like"/>
    <property type="match status" value="1"/>
</dbReference>
<dbReference type="InterPro" id="IPR008906">
    <property type="entry name" value="HATC_C_dom"/>
</dbReference>
<dbReference type="PANTHER" id="PTHR46481:SF10">
    <property type="entry name" value="ZINC FINGER BED DOMAIN-CONTAINING PROTEIN 39"/>
    <property type="match status" value="1"/>
</dbReference>
<keyword evidence="2" id="KW-0479">Metal-binding</keyword>
<dbReference type="InterPro" id="IPR012337">
    <property type="entry name" value="RNaseH-like_sf"/>
</dbReference>
<evidence type="ECO:0000256" key="4">
    <source>
        <dbReference type="ARBA" id="ARBA00022833"/>
    </source>
</evidence>
<dbReference type="OrthoDB" id="6614444at2759"/>
<proteinExistence type="predicted"/>
<dbReference type="InterPro" id="IPR006912">
    <property type="entry name" value="Harbinger_derived_prot"/>
</dbReference>
<name>A0A6G0T6F0_APHGL</name>
<evidence type="ECO:0000259" key="6">
    <source>
        <dbReference type="Pfam" id="PF05699"/>
    </source>
</evidence>
<evidence type="ECO:0000313" key="8">
    <source>
        <dbReference type="EMBL" id="KAE9525652.1"/>
    </source>
</evidence>
<dbReference type="InterPro" id="IPR049163">
    <property type="entry name" value="Pif1-like_2B_dom"/>
</dbReference>
<dbReference type="InterPro" id="IPR052035">
    <property type="entry name" value="ZnF_BED_domain_contain"/>
</dbReference>
<comment type="caution">
    <text evidence="8">The sequence shown here is derived from an EMBL/GenBank/DDBJ whole genome shotgun (WGS) entry which is preliminary data.</text>
</comment>
<keyword evidence="5" id="KW-0539">Nucleus</keyword>
<dbReference type="Pfam" id="PF21530">
    <property type="entry name" value="Pif1_2B_dom"/>
    <property type="match status" value="1"/>
</dbReference>
<dbReference type="PANTHER" id="PTHR46481">
    <property type="entry name" value="ZINC FINGER BED DOMAIN-CONTAINING PROTEIN 4"/>
    <property type="match status" value="1"/>
</dbReference>
<dbReference type="AlphaFoldDB" id="A0A6G0T6F0"/>
<keyword evidence="4" id="KW-0862">Zinc</keyword>